<sequence>MVRDLGRDVNIGTPPAETQQVNVVASAPITEALKAQVATGIAEVNLRLASSQFIGELILGEAGNLTDGE</sequence>
<dbReference type="AlphaFoldDB" id="A0A6M3K6H6"/>
<protein>
    <submittedName>
        <fullName evidence="1">Uncharacterized protein</fullName>
    </submittedName>
</protein>
<organism evidence="1">
    <name type="scientific">viral metagenome</name>
    <dbReference type="NCBI Taxonomy" id="1070528"/>
    <lineage>
        <taxon>unclassified sequences</taxon>
        <taxon>metagenomes</taxon>
        <taxon>organismal metagenomes</taxon>
    </lineage>
</organism>
<proteinExistence type="predicted"/>
<gene>
    <name evidence="1" type="ORF">MM415A01442_0015</name>
</gene>
<evidence type="ECO:0000313" key="1">
    <source>
        <dbReference type="EMBL" id="QJA76805.1"/>
    </source>
</evidence>
<dbReference type="EMBL" id="MT142244">
    <property type="protein sequence ID" value="QJA76805.1"/>
    <property type="molecule type" value="Genomic_DNA"/>
</dbReference>
<reference evidence="1" key="1">
    <citation type="submission" date="2020-03" db="EMBL/GenBank/DDBJ databases">
        <title>The deep terrestrial virosphere.</title>
        <authorList>
            <person name="Holmfeldt K."/>
            <person name="Nilsson E."/>
            <person name="Simone D."/>
            <person name="Lopez-Fernandez M."/>
            <person name="Wu X."/>
            <person name="de Brujin I."/>
            <person name="Lundin D."/>
            <person name="Andersson A."/>
            <person name="Bertilsson S."/>
            <person name="Dopson M."/>
        </authorList>
    </citation>
    <scope>NUCLEOTIDE SEQUENCE</scope>
    <source>
        <strain evidence="1">MM415A01442</strain>
    </source>
</reference>
<accession>A0A6M3K6H6</accession>
<name>A0A6M3K6H6_9ZZZZ</name>